<reference evidence="3" key="1">
    <citation type="journal article" date="2019" name="Int. J. Syst. Evol. Microbiol.">
        <title>The Global Catalogue of Microorganisms (GCM) 10K type strain sequencing project: providing services to taxonomists for standard genome sequencing and annotation.</title>
        <authorList>
            <consortium name="The Broad Institute Genomics Platform"/>
            <consortium name="The Broad Institute Genome Sequencing Center for Infectious Disease"/>
            <person name="Wu L."/>
            <person name="Ma J."/>
        </authorList>
    </citation>
    <scope>NUCLEOTIDE SEQUENCE [LARGE SCALE GENOMIC DNA]</scope>
    <source>
        <strain evidence="3">CGMCC 1.15180</strain>
    </source>
</reference>
<dbReference type="SUPFAM" id="SSF49464">
    <property type="entry name" value="Carboxypeptidase regulatory domain-like"/>
    <property type="match status" value="1"/>
</dbReference>
<dbReference type="Pfam" id="PF07715">
    <property type="entry name" value="Plug"/>
    <property type="match status" value="1"/>
</dbReference>
<dbReference type="Proteomes" id="UP001597361">
    <property type="component" value="Unassembled WGS sequence"/>
</dbReference>
<dbReference type="RefSeq" id="WP_376885668.1">
    <property type="nucleotide sequence ID" value="NZ_JBHUHR010000025.1"/>
</dbReference>
<evidence type="ECO:0000313" key="3">
    <source>
        <dbReference type="Proteomes" id="UP001597361"/>
    </source>
</evidence>
<dbReference type="Gene3D" id="2.170.130.10">
    <property type="entry name" value="TonB-dependent receptor, plug domain"/>
    <property type="match status" value="1"/>
</dbReference>
<feature type="domain" description="TonB-dependent receptor plug" evidence="1">
    <location>
        <begin position="211"/>
        <end position="316"/>
    </location>
</feature>
<dbReference type="InterPro" id="IPR037066">
    <property type="entry name" value="Plug_dom_sf"/>
</dbReference>
<dbReference type="Pfam" id="PF13715">
    <property type="entry name" value="CarbopepD_reg_2"/>
    <property type="match status" value="1"/>
</dbReference>
<evidence type="ECO:0000259" key="1">
    <source>
        <dbReference type="Pfam" id="PF07715"/>
    </source>
</evidence>
<dbReference type="InterPro" id="IPR012910">
    <property type="entry name" value="Plug_dom"/>
</dbReference>
<dbReference type="InterPro" id="IPR023997">
    <property type="entry name" value="TonB-dep_OMP_SusC/RagA_CS"/>
</dbReference>
<dbReference type="EMBL" id="JBHUHR010000025">
    <property type="protein sequence ID" value="MFD2035014.1"/>
    <property type="molecule type" value="Genomic_DNA"/>
</dbReference>
<accession>A0ABW4VK52</accession>
<comment type="caution">
    <text evidence="2">The sequence shown here is derived from an EMBL/GenBank/DDBJ whole genome shotgun (WGS) entry which is preliminary data.</text>
</comment>
<dbReference type="Gene3D" id="2.60.40.1120">
    <property type="entry name" value="Carboxypeptidase-like, regulatory domain"/>
    <property type="match status" value="1"/>
</dbReference>
<dbReference type="InterPro" id="IPR008969">
    <property type="entry name" value="CarboxyPept-like_regulatory"/>
</dbReference>
<organism evidence="2 3">
    <name type="scientific">Belliella marina</name>
    <dbReference type="NCBI Taxonomy" id="1644146"/>
    <lineage>
        <taxon>Bacteria</taxon>
        <taxon>Pseudomonadati</taxon>
        <taxon>Bacteroidota</taxon>
        <taxon>Cytophagia</taxon>
        <taxon>Cytophagales</taxon>
        <taxon>Cyclobacteriaceae</taxon>
        <taxon>Belliella</taxon>
    </lineage>
</organism>
<proteinExistence type="predicted"/>
<evidence type="ECO:0000313" key="2">
    <source>
        <dbReference type="EMBL" id="MFD2035014.1"/>
    </source>
</evidence>
<protein>
    <submittedName>
        <fullName evidence="2">SusC/RagA family TonB-linked outer membrane protein</fullName>
    </submittedName>
</protein>
<dbReference type="SUPFAM" id="SSF56935">
    <property type="entry name" value="Porins"/>
    <property type="match status" value="1"/>
</dbReference>
<gene>
    <name evidence="2" type="ORF">ACFSKL_09440</name>
</gene>
<dbReference type="InterPro" id="IPR023996">
    <property type="entry name" value="TonB-dep_OMP_SusC/RagA"/>
</dbReference>
<dbReference type="NCBIfam" id="TIGR04056">
    <property type="entry name" value="OMP_RagA_SusC"/>
    <property type="match status" value="1"/>
</dbReference>
<name>A0ABW4VK52_9BACT</name>
<dbReference type="NCBIfam" id="TIGR04057">
    <property type="entry name" value="SusC_RagA_signa"/>
    <property type="match status" value="1"/>
</dbReference>
<keyword evidence="3" id="KW-1185">Reference proteome</keyword>
<sequence>MILQMVLFCMLLSQVKAGDTQVHELEKVFVTLKIKNAPVKVVFDEIEKKTSYGFAYEERKLAGVKPQTVQVENQSLLAVLEELSKKTNLRFKSVNKTIHVTSDHSPKSEKMEDRVVKGVVISSTDGLPVPGTTVMVKGTQTGTATDVDGNYVLAVPDSEDVVLRFSFVGFETQEILLGARTQVNVTLVEDLSSLEEVVVTDFGNVVKKTDMIGAVQGVAVRDLKIPSSNLTTALSGRVAGMIAYQRSGEPGMDNADFFIRGITTFGANIAPLILIDNVEVTTTDLARLQVDDLESFTIMKDATATAIYGARGANGVVLVTTKRGVEGKTTLDIRLENSISAPTRNVELADPVTYMRLTNEAISTRDPLSPIRYPLGKIDRTAAGGDPMLYPAVNWMDELVKPYAVNQRVNVNVRGGGKVARFFVSGAFNQDNGVLEVPKRSNFNNNISLKNYSLRSNVDMNLTETTELLVRLNGSFDEYTGPMRGGADVYKMIMRSNPVLFQPYYPPGDEQQHLRHIMFGNAELGQFLNPYAELVRGYKQSSRSMMLAQVELRQNLSFLTEGLNFRFLGNTTRRAFFDINRSYMPFYYSMAGFDQFTGNYRYELLNELFGSDFLDYSEGNKEVETLFYMESALNYNQTFKEKHNVSGMMVFILRNSLRGNAGSLQESLPFRNLGLSGRSTYNYDNRYYAEFNFGYNGSERFHESSRWGFFPSAGLAWSISNEEFFYPAKRIISKLRVRGTYGMVGNDRVARDNERFLYLSEINMNNADRGAIFGLDRLYGRSGISVSRYSNPYIGWEKSYKTNMAIELGLFDKFEIITDIFKEHRTNIYMNRVDIPTTMGLATPIAANIGEVMGRGIDVQLNGQHSINHKTWIQMMGNFTYATSEYLVYEEPDYPHPWLSRVGHNLRQEWGFVAERLFVDDQEVANSPQQLFGNQATMGGDIKYFDTNGDGRITDLDRVPIGHPTTPEINYGFGLSFGRGDWDFSCFFQGSARSSFWIDSRATAPFIPYYYQNETLPGIPENALLQAYADSYWSEENRDIYALWPRLSPTLVENNMQRSTWFMRNGSFLRLKQVEVGYSLPSRVLDKIKMRNLRIYANGTNLMTWSKFKLWDVEMAGNGLGYPIQRVVNLGLHASF</sequence>